<dbReference type="PANTHER" id="PTHR48090">
    <property type="entry name" value="UNDECAPRENYL-PHOSPHATE 4-DEOXY-4-FORMAMIDO-L-ARABINOSE TRANSFERASE-RELATED"/>
    <property type="match status" value="1"/>
</dbReference>
<proteinExistence type="predicted"/>
<evidence type="ECO:0000256" key="2">
    <source>
        <dbReference type="ARBA" id="ARBA00022676"/>
    </source>
</evidence>
<keyword evidence="2 9" id="KW-0328">Glycosyltransferase</keyword>
<name>A0A2T6AFM8_9FLAO</name>
<dbReference type="InterPro" id="IPR050256">
    <property type="entry name" value="Glycosyltransferase_2"/>
</dbReference>
<keyword evidence="6 7" id="KW-0472">Membrane</keyword>
<dbReference type="InterPro" id="IPR029044">
    <property type="entry name" value="Nucleotide-diphossugar_trans"/>
</dbReference>
<feature type="domain" description="Glycosyltransferase 2-like" evidence="8">
    <location>
        <begin position="8"/>
        <end position="171"/>
    </location>
</feature>
<dbReference type="CDD" id="cd04187">
    <property type="entry name" value="DPM1_like_bac"/>
    <property type="match status" value="1"/>
</dbReference>
<keyword evidence="5 7" id="KW-1133">Transmembrane helix</keyword>
<dbReference type="SUPFAM" id="SSF53448">
    <property type="entry name" value="Nucleotide-diphospho-sugar transferases"/>
    <property type="match status" value="1"/>
</dbReference>
<evidence type="ECO:0000313" key="9">
    <source>
        <dbReference type="EMBL" id="PTX42597.1"/>
    </source>
</evidence>
<feature type="transmembrane region" description="Helical" evidence="7">
    <location>
        <begin position="263"/>
        <end position="285"/>
    </location>
</feature>
<evidence type="ECO:0000256" key="6">
    <source>
        <dbReference type="ARBA" id="ARBA00023136"/>
    </source>
</evidence>
<evidence type="ECO:0000256" key="5">
    <source>
        <dbReference type="ARBA" id="ARBA00022989"/>
    </source>
</evidence>
<dbReference type="GO" id="GO:0016757">
    <property type="term" value="F:glycosyltransferase activity"/>
    <property type="evidence" value="ECO:0007669"/>
    <property type="project" value="UniProtKB-KW"/>
</dbReference>
<evidence type="ECO:0000256" key="4">
    <source>
        <dbReference type="ARBA" id="ARBA00022692"/>
    </source>
</evidence>
<reference evidence="9 10" key="1">
    <citation type="submission" date="2018-04" db="EMBL/GenBank/DDBJ databases">
        <title>Genomic Encyclopedia of Archaeal and Bacterial Type Strains, Phase II (KMG-II): from individual species to whole genera.</title>
        <authorList>
            <person name="Goeker M."/>
        </authorList>
    </citation>
    <scope>NUCLEOTIDE SEQUENCE [LARGE SCALE GENOMIC DNA]</scope>
    <source>
        <strain evidence="9 10">DSM 23082</strain>
    </source>
</reference>
<dbReference type="OrthoDB" id="9807778at2"/>
<evidence type="ECO:0000256" key="3">
    <source>
        <dbReference type="ARBA" id="ARBA00022679"/>
    </source>
</evidence>
<gene>
    <name evidence="9" type="ORF">C8P64_3027</name>
</gene>
<evidence type="ECO:0000259" key="8">
    <source>
        <dbReference type="Pfam" id="PF00535"/>
    </source>
</evidence>
<feature type="transmembrane region" description="Helical" evidence="7">
    <location>
        <begin position="230"/>
        <end position="256"/>
    </location>
</feature>
<evidence type="ECO:0000313" key="10">
    <source>
        <dbReference type="Proteomes" id="UP000244174"/>
    </source>
</evidence>
<comment type="caution">
    <text evidence="9">The sequence shown here is derived from an EMBL/GenBank/DDBJ whole genome shotgun (WGS) entry which is preliminary data.</text>
</comment>
<dbReference type="Gene3D" id="3.90.550.10">
    <property type="entry name" value="Spore Coat Polysaccharide Biosynthesis Protein SpsA, Chain A"/>
    <property type="match status" value="1"/>
</dbReference>
<evidence type="ECO:0000256" key="7">
    <source>
        <dbReference type="SAM" id="Phobius"/>
    </source>
</evidence>
<dbReference type="PANTHER" id="PTHR48090:SF1">
    <property type="entry name" value="PROPHAGE BACTOPRENOL GLUCOSYL TRANSFERASE HOMOLOG"/>
    <property type="match status" value="1"/>
</dbReference>
<evidence type="ECO:0000256" key="1">
    <source>
        <dbReference type="ARBA" id="ARBA00004141"/>
    </source>
</evidence>
<dbReference type="Proteomes" id="UP000244174">
    <property type="component" value="Unassembled WGS sequence"/>
</dbReference>
<dbReference type="Pfam" id="PF00535">
    <property type="entry name" value="Glycos_transf_2"/>
    <property type="match status" value="1"/>
</dbReference>
<comment type="subcellular location">
    <subcellularLocation>
        <location evidence="1">Membrane</location>
        <topology evidence="1">Multi-pass membrane protein</topology>
    </subcellularLocation>
</comment>
<keyword evidence="10" id="KW-1185">Reference proteome</keyword>
<accession>A0A2T6AFM8</accession>
<dbReference type="InterPro" id="IPR001173">
    <property type="entry name" value="Glyco_trans_2-like"/>
</dbReference>
<sequence length="306" mass="35260">MTDKSTLSVVIPLFQAEELLEELINRLNKSLSSLSDWEYEIVLIDDGSEDGTWKKLVNLYKESSYIKAYKFSRNFGQHNAIIAGLNRCIGEWVIVMDCDLQDRPEEIPNLLNTALKGFDIVLAQRISRQDDFFKVITSKGFYKFFELISGLKFETGVGNFGIYNRKVVEAILKYKENFRPFPIIVKVLGFKRTAIEVKHGKRFAGESNYNRFGLFKGALNVIIYYSNRPIWLFLIIGLGILSFILFILLGMYFLAFDIQVKELVLILILLMSILSLNTSLIGIYVSRIFIESKNRPLYLIEDKLVN</sequence>
<protein>
    <submittedName>
        <fullName evidence="9">Dolichol-phosphate mannosyltransferase</fullName>
    </submittedName>
</protein>
<organism evidence="9 10">
    <name type="scientific">Christiangramia gaetbulicola</name>
    <dbReference type="NCBI Taxonomy" id="703340"/>
    <lineage>
        <taxon>Bacteria</taxon>
        <taxon>Pseudomonadati</taxon>
        <taxon>Bacteroidota</taxon>
        <taxon>Flavobacteriia</taxon>
        <taxon>Flavobacteriales</taxon>
        <taxon>Flavobacteriaceae</taxon>
        <taxon>Christiangramia</taxon>
    </lineage>
</organism>
<dbReference type="RefSeq" id="WP_108172876.1">
    <property type="nucleotide sequence ID" value="NZ_QBKQ01000003.1"/>
</dbReference>
<dbReference type="GO" id="GO:0005886">
    <property type="term" value="C:plasma membrane"/>
    <property type="evidence" value="ECO:0007669"/>
    <property type="project" value="TreeGrafter"/>
</dbReference>
<dbReference type="EMBL" id="QBKQ01000003">
    <property type="protein sequence ID" value="PTX42597.1"/>
    <property type="molecule type" value="Genomic_DNA"/>
</dbReference>
<keyword evidence="4 7" id="KW-0812">Transmembrane</keyword>
<dbReference type="AlphaFoldDB" id="A0A2T6AFM8"/>
<keyword evidence="3 9" id="KW-0808">Transferase</keyword>